<dbReference type="PANTHER" id="PTHR33130:SF43">
    <property type="entry name" value="OS01G0688600 PROTEIN"/>
    <property type="match status" value="1"/>
</dbReference>
<feature type="compositionally biased region" description="Basic and acidic residues" evidence="1">
    <location>
        <begin position="61"/>
        <end position="75"/>
    </location>
</feature>
<keyword evidence="3" id="KW-1185">Reference proteome</keyword>
<dbReference type="Pfam" id="PF07797">
    <property type="entry name" value="DUF1639"/>
    <property type="match status" value="1"/>
</dbReference>
<dbReference type="AlphaFoldDB" id="A0A830BND1"/>
<proteinExistence type="predicted"/>
<dbReference type="OrthoDB" id="769821at2759"/>
<dbReference type="EMBL" id="BMAC01000104">
    <property type="protein sequence ID" value="GFP85365.1"/>
    <property type="molecule type" value="Genomic_DNA"/>
</dbReference>
<accession>A0A830BND1</accession>
<comment type="caution">
    <text evidence="2">The sequence shown here is derived from an EMBL/GenBank/DDBJ whole genome shotgun (WGS) entry which is preliminary data.</text>
</comment>
<evidence type="ECO:0000256" key="1">
    <source>
        <dbReference type="SAM" id="MobiDB-lite"/>
    </source>
</evidence>
<dbReference type="PANTHER" id="PTHR33130">
    <property type="entry name" value="PUTATIVE (DUF1639)-RELATED"/>
    <property type="match status" value="1"/>
</dbReference>
<protein>
    <submittedName>
        <fullName evidence="2">Uncharacterized protein</fullName>
    </submittedName>
</protein>
<evidence type="ECO:0000313" key="3">
    <source>
        <dbReference type="Proteomes" id="UP000653305"/>
    </source>
</evidence>
<name>A0A830BND1_9LAMI</name>
<feature type="region of interest" description="Disordered" evidence="1">
    <location>
        <begin position="40"/>
        <end position="104"/>
    </location>
</feature>
<reference evidence="2" key="1">
    <citation type="submission" date="2020-07" db="EMBL/GenBank/DDBJ databases">
        <title>Ethylene signaling mediates host invasion by parasitic plants.</title>
        <authorList>
            <person name="Yoshida S."/>
        </authorList>
    </citation>
    <scope>NUCLEOTIDE SEQUENCE</scope>
    <source>
        <strain evidence="2">Okayama</strain>
    </source>
</reference>
<sequence length="304" mass="33246">MGTGRSTKPLHNFTMPCELRWGSQKHLRCMKVNSAGQISPLRRHNPYTADQRNRRNSVYQRRTDIGGKGGRERGSYLELLHGSHNSSRSPPPAAPGGGGRLSDVDDGIAAMREKLMLDFQTTTDRMKDAIFGDRIEKIEVSGTPPPPAAAAEDEIHMPWNLRTRRTACKTPSSRFVSSLNGDEAAAVGGGENDGVDGMKGLMAEALKPDSVFPQTRAAGSDKSIRLRSGGSAAAIGEKRGRPKFAVALSKSEIEEDFFGMTGHRPARRAKKRARNVQSQLDILFPGLWLKEVTPHMYRVSEATP</sequence>
<evidence type="ECO:0000313" key="2">
    <source>
        <dbReference type="EMBL" id="GFP85365.1"/>
    </source>
</evidence>
<dbReference type="InterPro" id="IPR012438">
    <property type="entry name" value="DUF1639"/>
</dbReference>
<gene>
    <name evidence="2" type="ORF">PHJA_000680200</name>
</gene>
<dbReference type="Proteomes" id="UP000653305">
    <property type="component" value="Unassembled WGS sequence"/>
</dbReference>
<organism evidence="2 3">
    <name type="scientific">Phtheirospermum japonicum</name>
    <dbReference type="NCBI Taxonomy" id="374723"/>
    <lineage>
        <taxon>Eukaryota</taxon>
        <taxon>Viridiplantae</taxon>
        <taxon>Streptophyta</taxon>
        <taxon>Embryophyta</taxon>
        <taxon>Tracheophyta</taxon>
        <taxon>Spermatophyta</taxon>
        <taxon>Magnoliopsida</taxon>
        <taxon>eudicotyledons</taxon>
        <taxon>Gunneridae</taxon>
        <taxon>Pentapetalae</taxon>
        <taxon>asterids</taxon>
        <taxon>lamiids</taxon>
        <taxon>Lamiales</taxon>
        <taxon>Orobanchaceae</taxon>
        <taxon>Orobanchaceae incertae sedis</taxon>
        <taxon>Phtheirospermum</taxon>
    </lineage>
</organism>